<keyword evidence="3" id="KW-0808">Transferase</keyword>
<dbReference type="PANTHER" id="PTHR24056">
    <property type="entry name" value="CELL DIVISION PROTEIN KINASE"/>
    <property type="match status" value="1"/>
</dbReference>
<evidence type="ECO:0000256" key="4">
    <source>
        <dbReference type="ARBA" id="ARBA00022741"/>
    </source>
</evidence>
<feature type="compositionally biased region" description="Basic and acidic residues" evidence="10">
    <location>
        <begin position="442"/>
        <end position="452"/>
    </location>
</feature>
<evidence type="ECO:0000256" key="10">
    <source>
        <dbReference type="SAM" id="MobiDB-lite"/>
    </source>
</evidence>
<evidence type="ECO:0000256" key="3">
    <source>
        <dbReference type="ARBA" id="ARBA00022679"/>
    </source>
</evidence>
<evidence type="ECO:0000256" key="5">
    <source>
        <dbReference type="ARBA" id="ARBA00022777"/>
    </source>
</evidence>
<dbReference type="InterPro" id="IPR050108">
    <property type="entry name" value="CDK"/>
</dbReference>
<keyword evidence="5 12" id="KW-0418">Kinase</keyword>
<evidence type="ECO:0000313" key="12">
    <source>
        <dbReference type="EMBL" id="KAL5108488.1"/>
    </source>
</evidence>
<feature type="binding site" evidence="8">
    <location>
        <position position="129"/>
    </location>
    <ligand>
        <name>ATP</name>
        <dbReference type="ChEBI" id="CHEBI:30616"/>
    </ligand>
</feature>
<proteinExistence type="inferred from homology"/>
<accession>A0ABR4QGP2</accession>
<dbReference type="SUPFAM" id="SSF56112">
    <property type="entry name" value="Protein kinase-like (PK-like)"/>
    <property type="match status" value="1"/>
</dbReference>
<feature type="region of interest" description="Disordered" evidence="10">
    <location>
        <begin position="415"/>
        <end position="452"/>
    </location>
</feature>
<protein>
    <recommendedName>
        <fullName evidence="7">Cell division protein kinase 5</fullName>
    </recommendedName>
</protein>
<keyword evidence="4 8" id="KW-0547">Nucleotide-binding</keyword>
<keyword evidence="13" id="KW-1185">Reference proteome</keyword>
<dbReference type="EMBL" id="JAKROA010000003">
    <property type="protein sequence ID" value="KAL5108488.1"/>
    <property type="molecule type" value="Genomic_DNA"/>
</dbReference>
<dbReference type="PROSITE" id="PS00107">
    <property type="entry name" value="PROTEIN_KINASE_ATP"/>
    <property type="match status" value="1"/>
</dbReference>
<reference evidence="12 13" key="1">
    <citation type="journal article" date="2022" name="Front. Cell. Infect. Microbiol.">
        <title>The Genomes of Two Strains of Taenia crassiceps the Animal Model for the Study of Human Cysticercosis.</title>
        <authorList>
            <person name="Bobes R.J."/>
            <person name="Estrada K."/>
            <person name="Rios-Valencia D.G."/>
            <person name="Calderon-Gallegos A."/>
            <person name="de la Torre P."/>
            <person name="Carrero J.C."/>
            <person name="Sanchez-Flores A."/>
            <person name="Laclette J.P."/>
        </authorList>
    </citation>
    <scope>NUCLEOTIDE SEQUENCE [LARGE SCALE GENOMIC DNA]</scope>
    <source>
        <strain evidence="12">WFUcys</strain>
    </source>
</reference>
<dbReference type="Pfam" id="PF00069">
    <property type="entry name" value="Pkinase"/>
    <property type="match status" value="1"/>
</dbReference>
<dbReference type="SMART" id="SM00220">
    <property type="entry name" value="S_TKc"/>
    <property type="match status" value="1"/>
</dbReference>
<keyword evidence="2 9" id="KW-0723">Serine/threonine-protein kinase</keyword>
<organism evidence="12 13">
    <name type="scientific">Taenia crassiceps</name>
    <dbReference type="NCBI Taxonomy" id="6207"/>
    <lineage>
        <taxon>Eukaryota</taxon>
        <taxon>Metazoa</taxon>
        <taxon>Spiralia</taxon>
        <taxon>Lophotrochozoa</taxon>
        <taxon>Platyhelminthes</taxon>
        <taxon>Cestoda</taxon>
        <taxon>Eucestoda</taxon>
        <taxon>Cyclophyllidea</taxon>
        <taxon>Taeniidae</taxon>
        <taxon>Taenia</taxon>
    </lineage>
</organism>
<feature type="domain" description="Protein kinase" evidence="11">
    <location>
        <begin position="100"/>
        <end position="365"/>
    </location>
</feature>
<evidence type="ECO:0000313" key="13">
    <source>
        <dbReference type="Proteomes" id="UP001651158"/>
    </source>
</evidence>
<dbReference type="Gene3D" id="3.30.200.20">
    <property type="entry name" value="Phosphorylase Kinase, domain 1"/>
    <property type="match status" value="1"/>
</dbReference>
<dbReference type="InterPro" id="IPR011009">
    <property type="entry name" value="Kinase-like_dom_sf"/>
</dbReference>
<dbReference type="InterPro" id="IPR000719">
    <property type="entry name" value="Prot_kinase_dom"/>
</dbReference>
<dbReference type="InterPro" id="IPR008271">
    <property type="entry name" value="Ser/Thr_kinase_AS"/>
</dbReference>
<dbReference type="PANTHER" id="PTHR24056:SF46">
    <property type="entry name" value="CYCLIN-DEPENDENT KINASE 5"/>
    <property type="match status" value="1"/>
</dbReference>
<evidence type="ECO:0000256" key="8">
    <source>
        <dbReference type="PROSITE-ProRule" id="PRU10141"/>
    </source>
</evidence>
<comment type="caution">
    <text evidence="12">The sequence shown here is derived from an EMBL/GenBank/DDBJ whole genome shotgun (WGS) entry which is preliminary data.</text>
</comment>
<evidence type="ECO:0000256" key="2">
    <source>
        <dbReference type="ARBA" id="ARBA00022527"/>
    </source>
</evidence>
<evidence type="ECO:0000256" key="1">
    <source>
        <dbReference type="ARBA" id="ARBA00006485"/>
    </source>
</evidence>
<dbReference type="InterPro" id="IPR017441">
    <property type="entry name" value="Protein_kinase_ATP_BS"/>
</dbReference>
<name>A0ABR4QGP2_9CEST</name>
<evidence type="ECO:0000256" key="9">
    <source>
        <dbReference type="RuleBase" id="RU000304"/>
    </source>
</evidence>
<evidence type="ECO:0000259" key="11">
    <source>
        <dbReference type="PROSITE" id="PS50011"/>
    </source>
</evidence>
<evidence type="ECO:0000256" key="6">
    <source>
        <dbReference type="ARBA" id="ARBA00022840"/>
    </source>
</evidence>
<comment type="similarity">
    <text evidence="1">Belongs to the protein kinase superfamily. CMGC Ser/Thr protein kinase family. CDC2/CDKX subfamily.</text>
</comment>
<dbReference type="GO" id="GO:0016301">
    <property type="term" value="F:kinase activity"/>
    <property type="evidence" value="ECO:0007669"/>
    <property type="project" value="UniProtKB-KW"/>
</dbReference>
<dbReference type="Gene3D" id="1.10.510.10">
    <property type="entry name" value="Transferase(Phosphotransferase) domain 1"/>
    <property type="match status" value="1"/>
</dbReference>
<keyword evidence="6 8" id="KW-0067">ATP-binding</keyword>
<dbReference type="Proteomes" id="UP001651158">
    <property type="component" value="Unassembled WGS sequence"/>
</dbReference>
<dbReference type="PROSITE" id="PS00108">
    <property type="entry name" value="PROTEIN_KINASE_ST"/>
    <property type="match status" value="1"/>
</dbReference>
<evidence type="ECO:0000256" key="7">
    <source>
        <dbReference type="ARBA" id="ARBA00041295"/>
    </source>
</evidence>
<gene>
    <name evidence="12" type="ORF">TcWFU_001453</name>
</gene>
<dbReference type="PROSITE" id="PS50011">
    <property type="entry name" value="PROTEIN_KINASE_DOM"/>
    <property type="match status" value="1"/>
</dbReference>
<sequence length="452" mass="51085">MTLVCPRGEYLAMVTGRYYQRKPMNGYCNKKYSCKTWHFPSQRRHPLSICKLENALTIGHCITKSVSQPNLSCLSLQSEPQLNRARSLNYLDSGNEFSDPILLEKVGSGTYSVVYKCKLEANGPILAAKILKMNSLEGAPGTAIREASILKSLKNDNIITLHKILYKPGQLILVLEYIEDNLSKYIRKYNLPKDVATVERFSEHLFKGLKYLHEKNILHRDLKPENLLVTNNRILKIADFGMARQKLDPMCNLGKRVVTLWYKPPEILLDGCSYDFGVDIWSAGCIVFEMMNGEVLFEGSDPATQICKIFQVLGVPPPSYWPELRLNKTFQGIQGTLEKHCFTVEGTLETYNRPVCNLTDQNPQICKDRTRGCILQQSKSLSSFDKKMTLEGCPIASDTNLNKTRSVPELRALVSYRKPPVKANPPPPLPARLNSKGLKTPNNEKKPRSQFG</sequence>